<keyword evidence="4" id="KW-1185">Reference proteome</keyword>
<feature type="compositionally biased region" description="Basic residues" evidence="1">
    <location>
        <begin position="947"/>
        <end position="961"/>
    </location>
</feature>
<feature type="compositionally biased region" description="Basic and acidic residues" evidence="1">
    <location>
        <begin position="698"/>
        <end position="709"/>
    </location>
</feature>
<feature type="compositionally biased region" description="Acidic residues" evidence="1">
    <location>
        <begin position="543"/>
        <end position="559"/>
    </location>
</feature>
<feature type="compositionally biased region" description="Pro residues" evidence="1">
    <location>
        <begin position="771"/>
        <end position="782"/>
    </location>
</feature>
<feature type="compositionally biased region" description="Acidic residues" evidence="1">
    <location>
        <begin position="490"/>
        <end position="501"/>
    </location>
</feature>
<feature type="compositionally biased region" description="Polar residues" evidence="1">
    <location>
        <begin position="1079"/>
        <end position="1090"/>
    </location>
</feature>
<feature type="region of interest" description="Disordered" evidence="1">
    <location>
        <begin position="140"/>
        <end position="307"/>
    </location>
</feature>
<organism evidence="3 4">
    <name type="scientific">Vitrella brassicaformis (strain CCMP3155)</name>
    <dbReference type="NCBI Taxonomy" id="1169540"/>
    <lineage>
        <taxon>Eukaryota</taxon>
        <taxon>Sar</taxon>
        <taxon>Alveolata</taxon>
        <taxon>Colpodellida</taxon>
        <taxon>Vitrellaceae</taxon>
        <taxon>Vitrella</taxon>
    </lineage>
</organism>
<dbReference type="Gene3D" id="1.20.58.2190">
    <property type="match status" value="1"/>
</dbReference>
<dbReference type="Pfam" id="PF09409">
    <property type="entry name" value="PUB"/>
    <property type="match status" value="1"/>
</dbReference>
<proteinExistence type="predicted"/>
<feature type="compositionally biased region" description="Low complexity" evidence="1">
    <location>
        <begin position="1094"/>
        <end position="1103"/>
    </location>
</feature>
<dbReference type="EMBL" id="CDMY01000376">
    <property type="protein sequence ID" value="CEM07594.1"/>
    <property type="molecule type" value="Genomic_DNA"/>
</dbReference>
<protein>
    <recommendedName>
        <fullName evidence="2">PUB domain-containing protein</fullName>
    </recommendedName>
</protein>
<feature type="compositionally biased region" description="Basic and acidic residues" evidence="1">
    <location>
        <begin position="166"/>
        <end position="178"/>
    </location>
</feature>
<feature type="compositionally biased region" description="Basic and acidic residues" evidence="1">
    <location>
        <begin position="1006"/>
        <end position="1018"/>
    </location>
</feature>
<dbReference type="AlphaFoldDB" id="A0A0G4F6D4"/>
<dbReference type="InterPro" id="IPR018997">
    <property type="entry name" value="PUB_domain"/>
</dbReference>
<feature type="compositionally biased region" description="Low complexity" evidence="1">
    <location>
        <begin position="984"/>
        <end position="993"/>
    </location>
</feature>
<dbReference type="OrthoDB" id="336240at2759"/>
<feature type="compositionally biased region" description="Polar residues" evidence="1">
    <location>
        <begin position="871"/>
        <end position="880"/>
    </location>
</feature>
<feature type="compositionally biased region" description="Basic and acidic residues" evidence="1">
    <location>
        <begin position="814"/>
        <end position="836"/>
    </location>
</feature>
<feature type="compositionally biased region" description="Basic and acidic residues" evidence="1">
    <location>
        <begin position="578"/>
        <end position="593"/>
    </location>
</feature>
<dbReference type="SUPFAM" id="SSF143503">
    <property type="entry name" value="PUG domain-like"/>
    <property type="match status" value="1"/>
</dbReference>
<name>A0A0G4F6D4_VITBC</name>
<feature type="compositionally biased region" description="Low complexity" evidence="1">
    <location>
        <begin position="1068"/>
        <end position="1078"/>
    </location>
</feature>
<evidence type="ECO:0000259" key="2">
    <source>
        <dbReference type="Pfam" id="PF09409"/>
    </source>
</evidence>
<evidence type="ECO:0000313" key="4">
    <source>
        <dbReference type="Proteomes" id="UP000041254"/>
    </source>
</evidence>
<feature type="compositionally biased region" description="Basic and acidic residues" evidence="1">
    <location>
        <begin position="530"/>
        <end position="542"/>
    </location>
</feature>
<feature type="compositionally biased region" description="Polar residues" evidence="1">
    <location>
        <begin position="140"/>
        <end position="150"/>
    </location>
</feature>
<dbReference type="CDD" id="cd09212">
    <property type="entry name" value="PUB"/>
    <property type="match status" value="1"/>
</dbReference>
<feature type="region of interest" description="Disordered" evidence="1">
    <location>
        <begin position="473"/>
        <end position="596"/>
    </location>
</feature>
<sequence length="1111" mass="122019">MQRPEALVCAIVEEILRSLGVPGGSQDKAQGPLGQLEGCLSRLKVILVNANEKEDDKYRRIRHSNAAFHSSVGRWKTAVSFLKSAGFQDVTLDGEAVLRMPFRLPSSVMSFFVKPIDAALASIADKADGATTALPVPQAMTDSSTCISRRQTTEDSLVPSDASPLIDREAKAPMKEEPTSGAQEADEGTTVPDAPAEAAEREPVAVAADETREPECREKISPHKPPSVPMLPKYMEANVTKAATQRPEGGSPPVSKRGGRGGARQHQGDRPKGGPPPQLPSWSVRGNMHISGRSGRRKRQERAAQEMMANVERQQCRSCGRNFHPEVFRVHAAKCRGGKKRSQDRRPAGRSAGFDDFRHYLRGTPAQEFLEVIHEEQTCLKVLRAQHKARMKELFPESFLPPPAAETKKPPAVTDEPQLLPVAAVTNPWDYAGSLTPKPDLSTQQEEGIEEYGRDNMIECAADDEQHEEAIIELGNDEGDASSPIVDLQSDSEDGSGEDNDTSLHEEDMKADAAPLLHEPVSEAQPNRDINSDTRTASKEDQNADEDELQQIEPQDESDQGPSGKISLADSNAPAHQLEMESKNTLEEKEQSSTKEVPCPFVCDLNAPPAAHHQSWRDMIPMRSNLYPKKRPPRLTAKKHYSFDPFTDSRPTPISRRTSHLGKAETESLQSAAALGDEEVGRSSDAESPAEDLVAETKVAKEENPETHTPRFKTQRPTRELDVESNGEAAGDSESQPGVSAPDGCTGQEPGVQSHSEGNARREPTPKDEAPPPTISLLPPPYTKTHAHLRPRRVQTVSFAEKVVTTEPLLHHYTNVEKGKEAEEPQKQPPREEHRTPAPPQQGPVAAEETWRGFDDPETEERKPHTAAYTRRTNSAADVPSLQQRLHPRPLSATNGRATPAIWPLCISQPLHRDGSGAESLYAATQIRVQHPWGPKVSRPARSVSRERRRGSFHGRGRSRLQRLAQRRNELMLRCSQAQNRVQESAAESATESVSRPNEDAVVTSSDEHHNPPRKDHVSPLPAQEPPDKREEDPDDPLGWGGEFDHFLGPCGPRGLKHRITRDDGKSKATGGATTSSSNSYLSQTKTLSRQGKRAAGGVAARKMSLLRRKF</sequence>
<feature type="compositionally biased region" description="Basic and acidic residues" evidence="1">
    <location>
        <begin position="198"/>
        <end position="221"/>
    </location>
</feature>
<feature type="compositionally biased region" description="Basic and acidic residues" evidence="1">
    <location>
        <begin position="758"/>
        <end position="770"/>
    </location>
</feature>
<feature type="region of interest" description="Disordered" evidence="1">
    <location>
        <begin position="979"/>
        <end position="1111"/>
    </location>
</feature>
<evidence type="ECO:0000313" key="3">
    <source>
        <dbReference type="EMBL" id="CEM07594.1"/>
    </source>
</evidence>
<feature type="compositionally biased region" description="Basic residues" evidence="1">
    <location>
        <begin position="628"/>
        <end position="640"/>
    </location>
</feature>
<evidence type="ECO:0000256" key="1">
    <source>
        <dbReference type="SAM" id="MobiDB-lite"/>
    </source>
</evidence>
<accession>A0A0G4F6D4</accession>
<dbReference type="Proteomes" id="UP000041254">
    <property type="component" value="Unassembled WGS sequence"/>
</dbReference>
<feature type="compositionally biased region" description="Basic and acidic residues" evidence="1">
    <location>
        <begin position="502"/>
        <end position="511"/>
    </location>
</feature>
<dbReference type="InParanoid" id="A0A0G4F6D4"/>
<feature type="region of interest" description="Disordered" evidence="1">
    <location>
        <begin position="623"/>
        <end position="880"/>
    </location>
</feature>
<gene>
    <name evidence="3" type="ORF">Vbra_14495</name>
</gene>
<reference evidence="3 4" key="1">
    <citation type="submission" date="2014-11" db="EMBL/GenBank/DDBJ databases">
        <authorList>
            <person name="Zhu J."/>
            <person name="Qi W."/>
            <person name="Song R."/>
        </authorList>
    </citation>
    <scope>NUCLEOTIDE SEQUENCE [LARGE SCALE GENOMIC DNA]</scope>
</reference>
<dbReference type="VEuPathDB" id="CryptoDB:Vbra_14495"/>
<dbReference type="InterPro" id="IPR036339">
    <property type="entry name" value="PUB-like_dom_sf"/>
</dbReference>
<feature type="compositionally biased region" description="Basic and acidic residues" evidence="1">
    <location>
        <begin position="849"/>
        <end position="864"/>
    </location>
</feature>
<feature type="region of interest" description="Disordered" evidence="1">
    <location>
        <begin position="933"/>
        <end position="962"/>
    </location>
</feature>
<feature type="domain" description="PUB" evidence="2">
    <location>
        <begin position="36"/>
        <end position="100"/>
    </location>
</feature>